<evidence type="ECO:0000313" key="6">
    <source>
        <dbReference type="Proteomes" id="UP000504608"/>
    </source>
</evidence>
<organism evidence="6 8">
    <name type="scientific">Cucurbita maxima</name>
    <name type="common">Pumpkin</name>
    <name type="synonym">Winter squash</name>
    <dbReference type="NCBI Taxonomy" id="3661"/>
    <lineage>
        <taxon>Eukaryota</taxon>
        <taxon>Viridiplantae</taxon>
        <taxon>Streptophyta</taxon>
        <taxon>Embryophyta</taxon>
        <taxon>Tracheophyta</taxon>
        <taxon>Spermatophyta</taxon>
        <taxon>Magnoliopsida</taxon>
        <taxon>eudicotyledons</taxon>
        <taxon>Gunneridae</taxon>
        <taxon>Pentapetalae</taxon>
        <taxon>rosids</taxon>
        <taxon>fabids</taxon>
        <taxon>Cucurbitales</taxon>
        <taxon>Cucurbitaceae</taxon>
        <taxon>Cucurbiteae</taxon>
        <taxon>Cucurbita</taxon>
    </lineage>
</organism>
<gene>
    <name evidence="7 8" type="primary">LOC111478339</name>
</gene>
<dbReference type="Proteomes" id="UP000504608">
    <property type="component" value="Unplaced"/>
</dbReference>
<dbReference type="RefSeq" id="XP_022978315.1">
    <property type="nucleotide sequence ID" value="XM_023122547.1"/>
</dbReference>
<sequence length="130" mass="14473">MGRLLLTTLEGNFYSCKHCKTHLALQKDIISRTFHCRHGKAYLFNNIVNVTVGELEKRMLITGLHTVVDIFCVGCGSILGWKYEIAHDKSQKYKEGKYILEMLKVLGPDGNSYLASHDPQLAGGSDGDDA</sequence>
<keyword evidence="2" id="KW-0479">Metal-binding</keyword>
<accession>A0A6J1IPR3</accession>
<dbReference type="PANTHER" id="PTHR13848">
    <property type="entry name" value="PROTEIN YIPPEE-LIKE CG15309-RELATED"/>
    <property type="match status" value="1"/>
</dbReference>
<dbReference type="GO" id="GO:0046872">
    <property type="term" value="F:metal ion binding"/>
    <property type="evidence" value="ECO:0007669"/>
    <property type="project" value="UniProtKB-KW"/>
</dbReference>
<evidence type="ECO:0000259" key="5">
    <source>
        <dbReference type="PROSITE" id="PS51792"/>
    </source>
</evidence>
<dbReference type="OrthoDB" id="6407410at2759"/>
<feature type="domain" description="Yippee" evidence="5">
    <location>
        <begin position="12"/>
        <end position="109"/>
    </location>
</feature>
<evidence type="ECO:0000256" key="4">
    <source>
        <dbReference type="RuleBase" id="RU110713"/>
    </source>
</evidence>
<evidence type="ECO:0000313" key="8">
    <source>
        <dbReference type="RefSeq" id="XP_022978315.1"/>
    </source>
</evidence>
<evidence type="ECO:0000256" key="3">
    <source>
        <dbReference type="ARBA" id="ARBA00022833"/>
    </source>
</evidence>
<dbReference type="InterPro" id="IPR039058">
    <property type="entry name" value="Yippee_fam"/>
</dbReference>
<dbReference type="PROSITE" id="PS51792">
    <property type="entry name" value="YIPPEE"/>
    <property type="match status" value="1"/>
</dbReference>
<dbReference type="RefSeq" id="XP_022978314.1">
    <property type="nucleotide sequence ID" value="XM_023122546.1"/>
</dbReference>
<dbReference type="AlphaFoldDB" id="A0A6J1IPR3"/>
<evidence type="ECO:0000313" key="7">
    <source>
        <dbReference type="RefSeq" id="XP_022978314.1"/>
    </source>
</evidence>
<dbReference type="InterPro" id="IPR004910">
    <property type="entry name" value="Yippee/Mis18/Cereblon"/>
</dbReference>
<proteinExistence type="inferred from homology"/>
<protein>
    <recommendedName>
        <fullName evidence="4">Protein yippee-like</fullName>
    </recommendedName>
</protein>
<dbReference type="GeneID" id="111478339"/>
<evidence type="ECO:0000256" key="2">
    <source>
        <dbReference type="ARBA" id="ARBA00022723"/>
    </source>
</evidence>
<dbReference type="Pfam" id="PF03226">
    <property type="entry name" value="Yippee-Mis18"/>
    <property type="match status" value="1"/>
</dbReference>
<evidence type="ECO:0000256" key="1">
    <source>
        <dbReference type="ARBA" id="ARBA00005613"/>
    </source>
</evidence>
<keyword evidence="3" id="KW-0862">Zinc</keyword>
<dbReference type="InterPro" id="IPR034751">
    <property type="entry name" value="Yippee"/>
</dbReference>
<comment type="similarity">
    <text evidence="1 4">Belongs to the yippee family.</text>
</comment>
<reference evidence="7 8" key="1">
    <citation type="submission" date="2025-04" db="UniProtKB">
        <authorList>
            <consortium name="RefSeq"/>
        </authorList>
    </citation>
    <scope>IDENTIFICATION</scope>
    <source>
        <tissue evidence="7 8">Young leaves</tissue>
    </source>
</reference>
<name>A0A6J1IPR3_CUCMA</name>
<dbReference type="KEGG" id="cmax:111478339"/>
<keyword evidence="6" id="KW-1185">Reference proteome</keyword>